<protein>
    <submittedName>
        <fullName evidence="3">Uncharacterized protein</fullName>
    </submittedName>
</protein>
<feature type="compositionally biased region" description="Gly residues" evidence="1">
    <location>
        <begin position="228"/>
        <end position="242"/>
    </location>
</feature>
<evidence type="ECO:0000313" key="3">
    <source>
        <dbReference type="EMBL" id="CAD8881817.1"/>
    </source>
</evidence>
<dbReference type="EMBL" id="HBFR01012490">
    <property type="protein sequence ID" value="CAD8881817.1"/>
    <property type="molecule type" value="Transcribed_RNA"/>
</dbReference>
<dbReference type="EMBL" id="HBFR01012492">
    <property type="protein sequence ID" value="CAD8881819.1"/>
    <property type="molecule type" value="Transcribed_RNA"/>
</dbReference>
<proteinExistence type="predicted"/>
<name>A0A6U5F4H8_9STRA</name>
<evidence type="ECO:0000256" key="1">
    <source>
        <dbReference type="SAM" id="MobiDB-lite"/>
    </source>
</evidence>
<dbReference type="EMBL" id="HBFR01012485">
    <property type="protein sequence ID" value="CAD8881812.1"/>
    <property type="molecule type" value="Transcribed_RNA"/>
</dbReference>
<organism evidence="3">
    <name type="scientific">Corethron hystrix</name>
    <dbReference type="NCBI Taxonomy" id="216773"/>
    <lineage>
        <taxon>Eukaryota</taxon>
        <taxon>Sar</taxon>
        <taxon>Stramenopiles</taxon>
        <taxon>Ochrophyta</taxon>
        <taxon>Bacillariophyta</taxon>
        <taxon>Coscinodiscophyceae</taxon>
        <taxon>Corethrophycidae</taxon>
        <taxon>Corethrales</taxon>
        <taxon>Corethraceae</taxon>
        <taxon>Corethron</taxon>
    </lineage>
</organism>
<sequence>MEQNMASESVSPIGWYLSCKYLSMVFGDQNGQDQIMQVHCIQISKFLNSILTLCLRRIDTAKKTPSRSKTLACRRYEQRPFIEKNIHTFFKHLTKLVLIMIAANILEENLPIDAPHLPLKRMNVAKLFISDRSIPYVTDHVQRLHRILPNHLSDVRVHRRIGIVKRSHTAAVEERQAPAVRMLVRIAPPSTEAEKGEVEVGGVRAVHAEQLTHVQSGAPDVRRTADAGEGGRSAGTEGGRGE</sequence>
<dbReference type="AlphaFoldDB" id="A0A6U5F4H8"/>
<evidence type="ECO:0000313" key="2">
    <source>
        <dbReference type="EMBL" id="CAD8881812.1"/>
    </source>
</evidence>
<gene>
    <name evidence="2" type="ORF">CHYS00102_LOCUS9000</name>
    <name evidence="3" type="ORF">CHYS00102_LOCUS9005</name>
    <name evidence="4" type="ORF">CHYS00102_LOCUS9007</name>
</gene>
<evidence type="ECO:0000313" key="4">
    <source>
        <dbReference type="EMBL" id="CAD8881819.1"/>
    </source>
</evidence>
<feature type="region of interest" description="Disordered" evidence="1">
    <location>
        <begin position="209"/>
        <end position="242"/>
    </location>
</feature>
<accession>A0A6U5F4H8</accession>
<reference evidence="3" key="1">
    <citation type="submission" date="2021-01" db="EMBL/GenBank/DDBJ databases">
        <authorList>
            <person name="Corre E."/>
            <person name="Pelletier E."/>
            <person name="Niang G."/>
            <person name="Scheremetjew M."/>
            <person name="Finn R."/>
            <person name="Kale V."/>
            <person name="Holt S."/>
            <person name="Cochrane G."/>
            <person name="Meng A."/>
            <person name="Brown T."/>
            <person name="Cohen L."/>
        </authorList>
    </citation>
    <scope>NUCLEOTIDE SEQUENCE</scope>
    <source>
        <strain evidence="3">308</strain>
    </source>
</reference>